<feature type="coiled-coil region" evidence="1">
    <location>
        <begin position="57"/>
        <end position="84"/>
    </location>
</feature>
<reference evidence="4" key="3">
    <citation type="submission" date="2015-06" db="UniProtKB">
        <authorList>
            <consortium name="EnsemblProtists"/>
        </authorList>
    </citation>
    <scope>IDENTIFICATION</scope>
</reference>
<dbReference type="PaxDb" id="55529-EKX45856"/>
<evidence type="ECO:0000256" key="2">
    <source>
        <dbReference type="SAM" id="MobiDB-lite"/>
    </source>
</evidence>
<reference evidence="3 5" key="1">
    <citation type="journal article" date="2012" name="Nature">
        <title>Algal genomes reveal evolutionary mosaicism and the fate of nucleomorphs.</title>
        <authorList>
            <consortium name="DOE Joint Genome Institute"/>
            <person name="Curtis B.A."/>
            <person name="Tanifuji G."/>
            <person name="Burki F."/>
            <person name="Gruber A."/>
            <person name="Irimia M."/>
            <person name="Maruyama S."/>
            <person name="Arias M.C."/>
            <person name="Ball S.G."/>
            <person name="Gile G.H."/>
            <person name="Hirakawa Y."/>
            <person name="Hopkins J.F."/>
            <person name="Kuo A."/>
            <person name="Rensing S.A."/>
            <person name="Schmutz J."/>
            <person name="Symeonidi A."/>
            <person name="Elias M."/>
            <person name="Eveleigh R.J."/>
            <person name="Herman E.K."/>
            <person name="Klute M.J."/>
            <person name="Nakayama T."/>
            <person name="Obornik M."/>
            <person name="Reyes-Prieto A."/>
            <person name="Armbrust E.V."/>
            <person name="Aves S.J."/>
            <person name="Beiko R.G."/>
            <person name="Coutinho P."/>
            <person name="Dacks J.B."/>
            <person name="Durnford D.G."/>
            <person name="Fast N.M."/>
            <person name="Green B.R."/>
            <person name="Grisdale C.J."/>
            <person name="Hempel F."/>
            <person name="Henrissat B."/>
            <person name="Hoppner M.P."/>
            <person name="Ishida K."/>
            <person name="Kim E."/>
            <person name="Koreny L."/>
            <person name="Kroth P.G."/>
            <person name="Liu Y."/>
            <person name="Malik S.B."/>
            <person name="Maier U.G."/>
            <person name="McRose D."/>
            <person name="Mock T."/>
            <person name="Neilson J.A."/>
            <person name="Onodera N.T."/>
            <person name="Poole A.M."/>
            <person name="Pritham E.J."/>
            <person name="Richards T.A."/>
            <person name="Rocap G."/>
            <person name="Roy S.W."/>
            <person name="Sarai C."/>
            <person name="Schaack S."/>
            <person name="Shirato S."/>
            <person name="Slamovits C.H."/>
            <person name="Spencer D.F."/>
            <person name="Suzuki S."/>
            <person name="Worden A.Z."/>
            <person name="Zauner S."/>
            <person name="Barry K."/>
            <person name="Bell C."/>
            <person name="Bharti A.K."/>
            <person name="Crow J.A."/>
            <person name="Grimwood J."/>
            <person name="Kramer R."/>
            <person name="Lindquist E."/>
            <person name="Lucas S."/>
            <person name="Salamov A."/>
            <person name="McFadden G.I."/>
            <person name="Lane C.E."/>
            <person name="Keeling P.J."/>
            <person name="Gray M.W."/>
            <person name="Grigoriev I.V."/>
            <person name="Archibald J.M."/>
        </authorList>
    </citation>
    <scope>NUCLEOTIDE SEQUENCE</scope>
    <source>
        <strain evidence="3 5">CCMP2712</strain>
    </source>
</reference>
<dbReference type="RefSeq" id="XP_005832836.1">
    <property type="nucleotide sequence ID" value="XM_005832779.1"/>
</dbReference>
<feature type="compositionally biased region" description="Basic and acidic residues" evidence="2">
    <location>
        <begin position="176"/>
        <end position="192"/>
    </location>
</feature>
<evidence type="ECO:0000313" key="3">
    <source>
        <dbReference type="EMBL" id="EKX45856.1"/>
    </source>
</evidence>
<dbReference type="GeneID" id="17302556"/>
<dbReference type="EnsemblProtists" id="EKX45856">
    <property type="protein sequence ID" value="EKX45856"/>
    <property type="gene ID" value="GUITHDRAFT_138694"/>
</dbReference>
<gene>
    <name evidence="3" type="ORF">GUITHDRAFT_138694</name>
</gene>
<feature type="region of interest" description="Disordered" evidence="2">
    <location>
        <begin position="127"/>
        <end position="151"/>
    </location>
</feature>
<feature type="compositionally biased region" description="Basic and acidic residues" evidence="2">
    <location>
        <begin position="214"/>
        <end position="227"/>
    </location>
</feature>
<feature type="region of interest" description="Disordered" evidence="2">
    <location>
        <begin position="210"/>
        <end position="241"/>
    </location>
</feature>
<proteinExistence type="predicted"/>
<organism evidence="3">
    <name type="scientific">Guillardia theta (strain CCMP2712)</name>
    <name type="common">Cryptophyte</name>
    <dbReference type="NCBI Taxonomy" id="905079"/>
    <lineage>
        <taxon>Eukaryota</taxon>
        <taxon>Cryptophyceae</taxon>
        <taxon>Pyrenomonadales</taxon>
        <taxon>Geminigeraceae</taxon>
        <taxon>Guillardia</taxon>
    </lineage>
</organism>
<evidence type="ECO:0000313" key="4">
    <source>
        <dbReference type="EnsemblProtists" id="EKX45856"/>
    </source>
</evidence>
<dbReference type="HOGENOM" id="CLU_913513_0_0_1"/>
<accession>L1JBH4</accession>
<dbReference type="EMBL" id="JH992997">
    <property type="protein sequence ID" value="EKX45856.1"/>
    <property type="molecule type" value="Genomic_DNA"/>
</dbReference>
<keyword evidence="1" id="KW-0175">Coiled coil</keyword>
<dbReference type="AlphaFoldDB" id="L1JBH4"/>
<sequence length="305" mass="34045">MSMGFLKRYQYRDVVEVKAERRPVKIIYNEANKTQFEFTFSHVIQQSRTELEKQRLYQSTRTQVQQLTELIQLLESHRASLLSELEPSSSTVRTGNSATWQSHVWGQPVCSSLWDLSLNQDANRTLRTSPSEHEVSGHRTQGQGDCPPYTETVPSHQSYHCNRMIVGTGPRLRCSSYEHDDRENGSSKRHESNLPGKIVLTAETACEIYAMRPSRSDDSKGEARGGDDSNEASSFVSDHDDAPEILAWEQGDSSYGGTLRLIIGSLQVAGSTAARLSFKRGPHCIRSSDASLKLEVTPPGSLTVK</sequence>
<name>L1JBH4_GUITC</name>
<dbReference type="Proteomes" id="UP000011087">
    <property type="component" value="Unassembled WGS sequence"/>
</dbReference>
<evidence type="ECO:0000256" key="1">
    <source>
        <dbReference type="SAM" id="Coils"/>
    </source>
</evidence>
<evidence type="ECO:0000313" key="5">
    <source>
        <dbReference type="Proteomes" id="UP000011087"/>
    </source>
</evidence>
<protein>
    <submittedName>
        <fullName evidence="3 4">Uncharacterized protein</fullName>
    </submittedName>
</protein>
<keyword evidence="5" id="KW-1185">Reference proteome</keyword>
<dbReference type="KEGG" id="gtt:GUITHDRAFT_138694"/>
<reference evidence="5" key="2">
    <citation type="submission" date="2012-11" db="EMBL/GenBank/DDBJ databases">
        <authorList>
            <person name="Kuo A."/>
            <person name="Curtis B.A."/>
            <person name="Tanifuji G."/>
            <person name="Burki F."/>
            <person name="Gruber A."/>
            <person name="Irimia M."/>
            <person name="Maruyama S."/>
            <person name="Arias M.C."/>
            <person name="Ball S.G."/>
            <person name="Gile G.H."/>
            <person name="Hirakawa Y."/>
            <person name="Hopkins J.F."/>
            <person name="Rensing S.A."/>
            <person name="Schmutz J."/>
            <person name="Symeonidi A."/>
            <person name="Elias M."/>
            <person name="Eveleigh R.J."/>
            <person name="Herman E.K."/>
            <person name="Klute M.J."/>
            <person name="Nakayama T."/>
            <person name="Obornik M."/>
            <person name="Reyes-Prieto A."/>
            <person name="Armbrust E.V."/>
            <person name="Aves S.J."/>
            <person name="Beiko R.G."/>
            <person name="Coutinho P."/>
            <person name="Dacks J.B."/>
            <person name="Durnford D.G."/>
            <person name="Fast N.M."/>
            <person name="Green B.R."/>
            <person name="Grisdale C."/>
            <person name="Hempe F."/>
            <person name="Henrissat B."/>
            <person name="Hoppner M.P."/>
            <person name="Ishida K.-I."/>
            <person name="Kim E."/>
            <person name="Koreny L."/>
            <person name="Kroth P.G."/>
            <person name="Liu Y."/>
            <person name="Malik S.-B."/>
            <person name="Maier U.G."/>
            <person name="McRose D."/>
            <person name="Mock T."/>
            <person name="Neilson J.A."/>
            <person name="Onodera N.T."/>
            <person name="Poole A.M."/>
            <person name="Pritham E.J."/>
            <person name="Richards T.A."/>
            <person name="Rocap G."/>
            <person name="Roy S.W."/>
            <person name="Sarai C."/>
            <person name="Schaack S."/>
            <person name="Shirato S."/>
            <person name="Slamovits C.H."/>
            <person name="Spencer D.F."/>
            <person name="Suzuki S."/>
            <person name="Worden A.Z."/>
            <person name="Zauner S."/>
            <person name="Barry K."/>
            <person name="Bell C."/>
            <person name="Bharti A.K."/>
            <person name="Crow J.A."/>
            <person name="Grimwood J."/>
            <person name="Kramer R."/>
            <person name="Lindquist E."/>
            <person name="Lucas S."/>
            <person name="Salamov A."/>
            <person name="McFadden G.I."/>
            <person name="Lane C.E."/>
            <person name="Keeling P.J."/>
            <person name="Gray M.W."/>
            <person name="Grigoriev I.V."/>
            <person name="Archibald J.M."/>
        </authorList>
    </citation>
    <scope>NUCLEOTIDE SEQUENCE</scope>
    <source>
        <strain evidence="5">CCMP2712</strain>
    </source>
</reference>
<feature type="region of interest" description="Disordered" evidence="2">
    <location>
        <begin position="172"/>
        <end position="196"/>
    </location>
</feature>